<dbReference type="AlphaFoldDB" id="A0A670XW16"/>
<dbReference type="Ensembl" id="ENSPTXT00000003017.1">
    <property type="protein sequence ID" value="ENSPTXP00000002933.1"/>
    <property type="gene ID" value="ENSPTXG00000002246.1"/>
</dbReference>
<keyword evidence="2" id="KW-1185">Reference proteome</keyword>
<accession>A0A670XW16</accession>
<evidence type="ECO:0000313" key="1">
    <source>
        <dbReference type="Ensembl" id="ENSPTXP00000002933.1"/>
    </source>
</evidence>
<organism evidence="1 2">
    <name type="scientific">Pseudonaja textilis</name>
    <name type="common">Eastern brown snake</name>
    <dbReference type="NCBI Taxonomy" id="8673"/>
    <lineage>
        <taxon>Eukaryota</taxon>
        <taxon>Metazoa</taxon>
        <taxon>Chordata</taxon>
        <taxon>Craniata</taxon>
        <taxon>Vertebrata</taxon>
        <taxon>Euteleostomi</taxon>
        <taxon>Lepidosauria</taxon>
        <taxon>Squamata</taxon>
        <taxon>Bifurcata</taxon>
        <taxon>Unidentata</taxon>
        <taxon>Episquamata</taxon>
        <taxon>Toxicofera</taxon>
        <taxon>Serpentes</taxon>
        <taxon>Colubroidea</taxon>
        <taxon>Elapidae</taxon>
        <taxon>Hydrophiinae</taxon>
        <taxon>Pseudonaja</taxon>
    </lineage>
</organism>
<protein>
    <submittedName>
        <fullName evidence="1">Uncharacterized protein</fullName>
    </submittedName>
</protein>
<reference evidence="1" key="2">
    <citation type="submission" date="2025-09" db="UniProtKB">
        <authorList>
            <consortium name="Ensembl"/>
        </authorList>
    </citation>
    <scope>IDENTIFICATION</scope>
</reference>
<reference evidence="1" key="1">
    <citation type="submission" date="2025-08" db="UniProtKB">
        <authorList>
            <consortium name="Ensembl"/>
        </authorList>
    </citation>
    <scope>IDENTIFICATION</scope>
</reference>
<evidence type="ECO:0000313" key="2">
    <source>
        <dbReference type="Proteomes" id="UP000472273"/>
    </source>
</evidence>
<sequence length="77" mass="9186">MNYCRTPTDYLTMLPLCHPTLGHHTISLKRADTYRKKVWQLHPEGWSAHTEACEKGLKQVKGFFRYITHKKTEKWLK</sequence>
<name>A0A670XW16_PSETE</name>
<proteinExistence type="predicted"/>
<dbReference type="Proteomes" id="UP000472273">
    <property type="component" value="Unplaced"/>
</dbReference>